<dbReference type="SUPFAM" id="SSF56563">
    <property type="entry name" value="Major capsid protein gp5"/>
    <property type="match status" value="1"/>
</dbReference>
<protein>
    <recommendedName>
        <fullName evidence="3">Phage capsid-like C-terminal domain-containing protein</fullName>
    </recommendedName>
</protein>
<comment type="subcellular location">
    <subcellularLocation>
        <location evidence="1">Virion</location>
    </subcellularLocation>
</comment>
<keyword evidence="2" id="KW-0175">Coiled coil</keyword>
<evidence type="ECO:0000256" key="1">
    <source>
        <dbReference type="ARBA" id="ARBA00004328"/>
    </source>
</evidence>
<evidence type="ECO:0000256" key="2">
    <source>
        <dbReference type="SAM" id="Coils"/>
    </source>
</evidence>
<feature type="domain" description="Phage capsid-like C-terminal" evidence="3">
    <location>
        <begin position="177"/>
        <end position="376"/>
    </location>
</feature>
<dbReference type="NCBIfam" id="TIGR01554">
    <property type="entry name" value="major_cap_HK97"/>
    <property type="match status" value="1"/>
</dbReference>
<dbReference type="Gene3D" id="3.30.2400.10">
    <property type="entry name" value="Major capsid protein gp5"/>
    <property type="match status" value="1"/>
</dbReference>
<dbReference type="Gene3D" id="3.30.2320.10">
    <property type="entry name" value="hypothetical protein PF0899 domain"/>
    <property type="match status" value="1"/>
</dbReference>
<reference evidence="4 5" key="1">
    <citation type="submission" date="2015-12" db="EMBL/GenBank/DDBJ databases">
        <authorList>
            <person name="Shamseldin A."/>
            <person name="Moawad H."/>
            <person name="Abd El-Rahim W.M."/>
            <person name="Sadowsky M.J."/>
        </authorList>
    </citation>
    <scope>NUCLEOTIDE SEQUENCE [LARGE SCALE GENOMIC DNA]</scope>
    <source>
        <strain evidence="4 5">Ar51</strain>
    </source>
</reference>
<proteinExistence type="predicted"/>
<dbReference type="RefSeq" id="WP_058932176.1">
    <property type="nucleotide sequence ID" value="NZ_CP013747.1"/>
</dbReference>
<sequence>MTIAQLIAQLRSQIADKLTVRNAHATELETLRGIDAVSDEQRARITELRTSKDGLDNEIDVLRQRVTELDGEAERDAAADRLAREVAPAAVRPAYDEVARVGQEPRTYTRETAREGRSWFADAYRSQFKSDRNASERLDRHAREVEVEGELTERALTTGSFAGLVTPQYLIDLTAPVLRAGRPLADIVNRHELPAEGMNLVIPRGTTGGSVAVQNGENTAGSNTDVVFADLTVPVRTLMGRQEVSRQSLERGSKTDEILYLDLARAHAAQVDSQIINGTGSSGQMKGILNTAGIGAATAFGAVPSAANYGRKIAGANTAVATSGGGIFAKVLVMHPRRWGWLTGEYDSAGRPIVTANTVPNFNAAGIINKPGETSDNGATAPYFVGVHSSGLPVLSDVNIPINVGTNVEDITLSLDTSELHLWEEGDGLPRQLNFEQRQGTQLTVDVVVYSYAAFTAERYPTASAKIGGLDTVATYGLVAPTF</sequence>
<accession>A0A0U3PFI3</accession>
<organism evidence="4">
    <name type="scientific">Pseudarthrobacter sulfonivorans</name>
    <dbReference type="NCBI Taxonomy" id="121292"/>
    <lineage>
        <taxon>Bacteria</taxon>
        <taxon>Bacillati</taxon>
        <taxon>Actinomycetota</taxon>
        <taxon>Actinomycetes</taxon>
        <taxon>Micrococcales</taxon>
        <taxon>Micrococcaceae</taxon>
        <taxon>Pseudarthrobacter</taxon>
    </lineage>
</organism>
<dbReference type="KEGG" id="psul:AU252_19785"/>
<dbReference type="InterPro" id="IPR054612">
    <property type="entry name" value="Phage_capsid-like_C"/>
</dbReference>
<dbReference type="AlphaFoldDB" id="A0A0U3PFI3"/>
<feature type="coiled-coil region" evidence="2">
    <location>
        <begin position="45"/>
        <end position="72"/>
    </location>
</feature>
<dbReference type="Pfam" id="PF05065">
    <property type="entry name" value="Phage_capsid"/>
    <property type="match status" value="1"/>
</dbReference>
<dbReference type="STRING" id="121292.AU252_19785"/>
<name>A0A0U3PFI3_9MICC</name>
<evidence type="ECO:0000313" key="4">
    <source>
        <dbReference type="EMBL" id="ALV43123.1"/>
    </source>
</evidence>
<gene>
    <name evidence="4" type="ORF">AU252_19785</name>
</gene>
<evidence type="ECO:0000313" key="5">
    <source>
        <dbReference type="Proteomes" id="UP000065151"/>
    </source>
</evidence>
<evidence type="ECO:0000259" key="3">
    <source>
        <dbReference type="Pfam" id="PF05065"/>
    </source>
</evidence>
<dbReference type="Proteomes" id="UP000065151">
    <property type="component" value="Chromosome"/>
</dbReference>
<dbReference type="EMBL" id="CP013747">
    <property type="protein sequence ID" value="ALV43123.1"/>
    <property type="molecule type" value="Genomic_DNA"/>
</dbReference>
<dbReference type="InterPro" id="IPR024455">
    <property type="entry name" value="Phage_capsid"/>
</dbReference>